<dbReference type="AlphaFoldDB" id="A0A151X4X3"/>
<dbReference type="InterPro" id="IPR044822">
    <property type="entry name" value="Myb_DNA-bind_4"/>
</dbReference>
<evidence type="ECO:0000313" key="2">
    <source>
        <dbReference type="EMBL" id="KYQ55475.1"/>
    </source>
</evidence>
<feature type="non-terminal residue" evidence="2">
    <location>
        <position position="1"/>
    </location>
</feature>
<dbReference type="Pfam" id="PF13837">
    <property type="entry name" value="Myb_DNA-bind_4"/>
    <property type="match status" value="1"/>
</dbReference>
<accession>A0A151X4X3</accession>
<name>A0A151X4X3_9HYME</name>
<protein>
    <recommendedName>
        <fullName evidence="1">Myb-like domain-containing protein</fullName>
    </recommendedName>
</protein>
<dbReference type="PANTHER" id="PTHR47595:SF1">
    <property type="entry name" value="MYB_SANT-LIKE DNA-BINDING DOMAIN-CONTAINING PROTEIN"/>
    <property type="match status" value="1"/>
</dbReference>
<proteinExistence type="predicted"/>
<dbReference type="PANTHER" id="PTHR47595">
    <property type="entry name" value="HEAT SHOCK 70 KDA PROTEIN 14"/>
    <property type="match status" value="1"/>
</dbReference>
<gene>
    <name evidence="2" type="ORF">ALC60_05650</name>
</gene>
<organism evidence="2 3">
    <name type="scientific">Mycetomoellerius zeteki</name>
    <dbReference type="NCBI Taxonomy" id="64791"/>
    <lineage>
        <taxon>Eukaryota</taxon>
        <taxon>Metazoa</taxon>
        <taxon>Ecdysozoa</taxon>
        <taxon>Arthropoda</taxon>
        <taxon>Hexapoda</taxon>
        <taxon>Insecta</taxon>
        <taxon>Pterygota</taxon>
        <taxon>Neoptera</taxon>
        <taxon>Endopterygota</taxon>
        <taxon>Hymenoptera</taxon>
        <taxon>Apocrita</taxon>
        <taxon>Aculeata</taxon>
        <taxon>Formicoidea</taxon>
        <taxon>Formicidae</taxon>
        <taxon>Myrmicinae</taxon>
        <taxon>Mycetomoellerius</taxon>
    </lineage>
</organism>
<dbReference type="Gene3D" id="1.10.10.60">
    <property type="entry name" value="Homeodomain-like"/>
    <property type="match status" value="1"/>
</dbReference>
<dbReference type="PROSITE" id="PS50090">
    <property type="entry name" value="MYB_LIKE"/>
    <property type="match status" value="1"/>
</dbReference>
<dbReference type="EMBL" id="KQ982522">
    <property type="protein sequence ID" value="KYQ55475.1"/>
    <property type="molecule type" value="Genomic_DNA"/>
</dbReference>
<dbReference type="InterPro" id="IPR001005">
    <property type="entry name" value="SANT/Myb"/>
</dbReference>
<feature type="domain" description="Myb-like" evidence="1">
    <location>
        <begin position="11"/>
        <end position="75"/>
    </location>
</feature>
<keyword evidence="3" id="KW-1185">Reference proteome</keyword>
<evidence type="ECO:0000313" key="3">
    <source>
        <dbReference type="Proteomes" id="UP000075809"/>
    </source>
</evidence>
<dbReference type="Proteomes" id="UP000075809">
    <property type="component" value="Unassembled WGS sequence"/>
</dbReference>
<evidence type="ECO:0000259" key="1">
    <source>
        <dbReference type="PROSITE" id="PS50090"/>
    </source>
</evidence>
<sequence length="209" mass="24714">ENFVEQREDEVQKHEKKIWTNESILRLINLVGEFEEQFQNSIKKHIWMKISKILTTDLGTSITWQQCDTKWKGLLKIYKDIKEHNSSSGRNRKRWEYFEVMNEMLHNKPEITPVATCSNTKGLMVNKESSGTDKSTENEENITDDKYSCDNKRKSSSTCATDFFKKKRSSIGNAVERRHQEKMQRQDDFLKCFNEYVGILRDKKNSNDE</sequence>
<reference evidence="2 3" key="1">
    <citation type="submission" date="2015-09" db="EMBL/GenBank/DDBJ databases">
        <title>Trachymyrmex zeteki WGS genome.</title>
        <authorList>
            <person name="Nygaard S."/>
            <person name="Hu H."/>
            <person name="Boomsma J."/>
            <person name="Zhang G."/>
        </authorList>
    </citation>
    <scope>NUCLEOTIDE SEQUENCE [LARGE SCALE GENOMIC DNA]</scope>
    <source>
        <strain evidence="2">Tzet28-1</strain>
        <tissue evidence="2">Whole body</tissue>
    </source>
</reference>